<dbReference type="PROSITE" id="PS51257">
    <property type="entry name" value="PROKAR_LIPOPROTEIN"/>
    <property type="match status" value="1"/>
</dbReference>
<protein>
    <submittedName>
        <fullName evidence="4">Cholesterol transport system auxiliary component</fullName>
    </submittedName>
</protein>
<comment type="caution">
    <text evidence="4">The sequence shown here is derived from an EMBL/GenBank/DDBJ whole genome shotgun (WGS) entry which is preliminary data.</text>
</comment>
<feature type="domain" description="ABC-type transport auxiliary lipoprotein component" evidence="2">
    <location>
        <begin position="42"/>
        <end position="196"/>
    </location>
</feature>
<reference evidence="3 6" key="2">
    <citation type="submission" date="2018-05" db="EMBL/GenBank/DDBJ databases">
        <title>Genomic Encyclopedia of Type Strains, Phase IV (KMG-V): Genome sequencing to study the core and pangenomes of soil and plant-associated prokaryotes.</title>
        <authorList>
            <person name="Whitman W."/>
        </authorList>
    </citation>
    <scope>NUCLEOTIDE SEQUENCE [LARGE SCALE GENOMIC DNA]</scope>
    <source>
        <strain evidence="3 6">SIr-6563</strain>
    </source>
</reference>
<evidence type="ECO:0000313" key="3">
    <source>
        <dbReference type="EMBL" id="PXX20436.1"/>
    </source>
</evidence>
<dbReference type="Pfam" id="PF03886">
    <property type="entry name" value="ABC_trans_aux"/>
    <property type="match status" value="1"/>
</dbReference>
<evidence type="ECO:0000313" key="4">
    <source>
        <dbReference type="EMBL" id="SEJ00074.1"/>
    </source>
</evidence>
<dbReference type="AlphaFoldDB" id="A0A1A5X7U4"/>
<dbReference type="EMBL" id="FNZM01000002">
    <property type="protein sequence ID" value="SEJ00074.1"/>
    <property type="molecule type" value="Genomic_DNA"/>
</dbReference>
<evidence type="ECO:0000256" key="1">
    <source>
        <dbReference type="SAM" id="SignalP"/>
    </source>
</evidence>
<sequence length="209" mass="21615">MSRQATPSRSLLRLCCAALAALAIGTLAACAGNPAALSDIRYDLGPQEAPPAPPTLPPLKVLEVSAPATLDHDGIVYRIGGDSQRSARYASSHWTMSPARLLTQRLRTSLATRVTVLSGADAVQAPMLKVELTEFEQVFDTASESSGVLAARATLMQGGKVIAQRSFLARAPASTPDAAGGAAALRTASDDFASQIGAWLSVQAFAGTP</sequence>
<dbReference type="Proteomes" id="UP000247515">
    <property type="component" value="Unassembled WGS sequence"/>
</dbReference>
<keyword evidence="1" id="KW-0732">Signal</keyword>
<feature type="signal peptide" evidence="1">
    <location>
        <begin position="1"/>
        <end position="31"/>
    </location>
</feature>
<evidence type="ECO:0000313" key="6">
    <source>
        <dbReference type="Proteomes" id="UP000247515"/>
    </source>
</evidence>
<dbReference type="Gene3D" id="3.40.50.10610">
    <property type="entry name" value="ABC-type transport auxiliary lipoprotein component"/>
    <property type="match status" value="1"/>
</dbReference>
<dbReference type="SUPFAM" id="SSF159594">
    <property type="entry name" value="XCC0632-like"/>
    <property type="match status" value="1"/>
</dbReference>
<proteinExistence type="predicted"/>
<dbReference type="GeneID" id="61301011"/>
<organism evidence="4 5">
    <name type="scientific">Paraburkholderia tropica</name>
    <dbReference type="NCBI Taxonomy" id="92647"/>
    <lineage>
        <taxon>Bacteria</taxon>
        <taxon>Pseudomonadati</taxon>
        <taxon>Pseudomonadota</taxon>
        <taxon>Betaproteobacteria</taxon>
        <taxon>Burkholderiales</taxon>
        <taxon>Burkholderiaceae</taxon>
        <taxon>Paraburkholderia</taxon>
    </lineage>
</organism>
<gene>
    <name evidence="3" type="ORF">C7400_101163</name>
    <name evidence="4" type="ORF">SAMN05216550_10245</name>
</gene>
<keyword evidence="6" id="KW-1185">Reference proteome</keyword>
<accession>A0A1A5X7U4</accession>
<feature type="chain" id="PRO_5015053562" evidence="1">
    <location>
        <begin position="32"/>
        <end position="209"/>
    </location>
</feature>
<dbReference type="EMBL" id="QJJV01000001">
    <property type="protein sequence ID" value="PXX20436.1"/>
    <property type="molecule type" value="Genomic_DNA"/>
</dbReference>
<dbReference type="OrthoDB" id="5568302at2"/>
<dbReference type="Proteomes" id="UP000183529">
    <property type="component" value="Unassembled WGS sequence"/>
</dbReference>
<evidence type="ECO:0000259" key="2">
    <source>
        <dbReference type="Pfam" id="PF03886"/>
    </source>
</evidence>
<reference evidence="4 5" key="1">
    <citation type="submission" date="2016-10" db="EMBL/GenBank/DDBJ databases">
        <authorList>
            <person name="Varghese N."/>
            <person name="Submissions S."/>
        </authorList>
    </citation>
    <scope>NUCLEOTIDE SEQUENCE [LARGE SCALE GENOMIC DNA]</scope>
    <source>
        <strain evidence="4 5">LMG 22274</strain>
    </source>
</reference>
<name>A0A1A5X7U4_9BURK</name>
<evidence type="ECO:0000313" key="5">
    <source>
        <dbReference type="Proteomes" id="UP000183529"/>
    </source>
</evidence>
<dbReference type="InterPro" id="IPR005586">
    <property type="entry name" value="ABC_trans_aux"/>
</dbReference>
<dbReference type="RefSeq" id="WP_065062321.1">
    <property type="nucleotide sequence ID" value="NZ_CADFGN010000002.1"/>
</dbReference>